<feature type="compositionally biased region" description="Pro residues" evidence="1">
    <location>
        <begin position="119"/>
        <end position="143"/>
    </location>
</feature>
<comment type="caution">
    <text evidence="2">The sequence shown here is derived from an EMBL/GenBank/DDBJ whole genome shotgun (WGS) entry which is preliminary data.</text>
</comment>
<feature type="compositionally biased region" description="Low complexity" evidence="1">
    <location>
        <begin position="144"/>
        <end position="157"/>
    </location>
</feature>
<evidence type="ECO:0000256" key="1">
    <source>
        <dbReference type="SAM" id="MobiDB-lite"/>
    </source>
</evidence>
<protein>
    <submittedName>
        <fullName evidence="2">Uncharacterized protein</fullName>
    </submittedName>
</protein>
<evidence type="ECO:0000313" key="2">
    <source>
        <dbReference type="EMBL" id="KAK8386998.1"/>
    </source>
</evidence>
<reference evidence="2 3" key="1">
    <citation type="submission" date="2023-03" db="EMBL/GenBank/DDBJ databases">
        <title>High-quality genome of Scylla paramamosain provides insights in environmental adaptation.</title>
        <authorList>
            <person name="Zhang L."/>
        </authorList>
    </citation>
    <scope>NUCLEOTIDE SEQUENCE [LARGE SCALE GENOMIC DNA]</scope>
    <source>
        <strain evidence="2">LZ_2023a</strain>
        <tissue evidence="2">Muscle</tissue>
    </source>
</reference>
<proteinExistence type="predicted"/>
<feature type="region of interest" description="Disordered" evidence="1">
    <location>
        <begin position="90"/>
        <end position="206"/>
    </location>
</feature>
<accession>A0AAW0TH01</accession>
<sequence>MARVYGQDGGQHLHLHLFHPSAAYSPPTTDHNSLPTISPTPMFVTVPTQTSGRDTCCLGSPLPALTPYQSPTVTGQCPFASYTSFFSGREEGAVRSGSEPRPNPNLPNQSPSFLLNQPHPFPPNQPHSPPPNSAPTPLHPTQPPHLSTPTSLTSLHSNEPHSPPPYSALTPFHFTQPDSSRPTSHCRPPPPPSPPPTTTTTTTRPECSAAGSQVYLDFQQFKAEAV</sequence>
<evidence type="ECO:0000313" key="3">
    <source>
        <dbReference type="Proteomes" id="UP001487740"/>
    </source>
</evidence>
<organism evidence="2 3">
    <name type="scientific">Scylla paramamosain</name>
    <name type="common">Mud crab</name>
    <dbReference type="NCBI Taxonomy" id="85552"/>
    <lineage>
        <taxon>Eukaryota</taxon>
        <taxon>Metazoa</taxon>
        <taxon>Ecdysozoa</taxon>
        <taxon>Arthropoda</taxon>
        <taxon>Crustacea</taxon>
        <taxon>Multicrustacea</taxon>
        <taxon>Malacostraca</taxon>
        <taxon>Eumalacostraca</taxon>
        <taxon>Eucarida</taxon>
        <taxon>Decapoda</taxon>
        <taxon>Pleocyemata</taxon>
        <taxon>Brachyura</taxon>
        <taxon>Eubrachyura</taxon>
        <taxon>Portunoidea</taxon>
        <taxon>Portunidae</taxon>
        <taxon>Portuninae</taxon>
        <taxon>Scylla</taxon>
    </lineage>
</organism>
<keyword evidence="3" id="KW-1185">Reference proteome</keyword>
<dbReference type="EMBL" id="JARAKH010000030">
    <property type="protein sequence ID" value="KAK8386998.1"/>
    <property type="molecule type" value="Genomic_DNA"/>
</dbReference>
<dbReference type="AlphaFoldDB" id="A0AAW0TH01"/>
<dbReference type="Proteomes" id="UP001487740">
    <property type="component" value="Unassembled WGS sequence"/>
</dbReference>
<gene>
    <name evidence="2" type="ORF">O3P69_017977</name>
</gene>
<name>A0AAW0TH01_SCYPA</name>
<feature type="compositionally biased region" description="Pro residues" evidence="1">
    <location>
        <begin position="187"/>
        <end position="197"/>
    </location>
</feature>